<dbReference type="InterPro" id="IPR051861">
    <property type="entry name" value="NET_actin-binding_domain"/>
</dbReference>
<evidence type="ECO:0000256" key="3">
    <source>
        <dbReference type="SAM" id="MobiDB-lite"/>
    </source>
</evidence>
<dbReference type="PANTHER" id="PTHR32258:SF28">
    <property type="entry name" value="PROTEIN NETWORKED 3A-RELATED"/>
    <property type="match status" value="1"/>
</dbReference>
<evidence type="ECO:0000313" key="5">
    <source>
        <dbReference type="EMBL" id="CAK9166148.1"/>
    </source>
</evidence>
<feature type="compositionally biased region" description="Basic and acidic residues" evidence="3">
    <location>
        <begin position="7"/>
        <end position="22"/>
    </location>
</feature>
<evidence type="ECO:0000259" key="4">
    <source>
        <dbReference type="PROSITE" id="PS51774"/>
    </source>
</evidence>
<gene>
    <name evidence="5" type="ORF">ILEXP_LOCUS35357</name>
</gene>
<proteinExistence type="inferred from homology"/>
<dbReference type="PANTHER" id="PTHR32258">
    <property type="entry name" value="PROTEIN NETWORKED 4A"/>
    <property type="match status" value="1"/>
</dbReference>
<evidence type="ECO:0000256" key="1">
    <source>
        <dbReference type="ARBA" id="ARBA00023054"/>
    </source>
</evidence>
<accession>A0ABC8T9T0</accession>
<comment type="caution">
    <text evidence="5">The sequence shown here is derived from an EMBL/GenBank/DDBJ whole genome shotgun (WGS) entry which is preliminary data.</text>
</comment>
<feature type="domain" description="NAB" evidence="4">
    <location>
        <begin position="69"/>
        <end position="153"/>
    </location>
</feature>
<name>A0ABC8T9T0_9AQUA</name>
<dbReference type="Proteomes" id="UP001642360">
    <property type="component" value="Unassembled WGS sequence"/>
</dbReference>
<keyword evidence="6" id="KW-1185">Reference proteome</keyword>
<dbReference type="AlphaFoldDB" id="A0ABC8T9T0"/>
<dbReference type="InterPro" id="IPR011684">
    <property type="entry name" value="NAB"/>
</dbReference>
<dbReference type="Pfam" id="PF07765">
    <property type="entry name" value="KIP1"/>
    <property type="match status" value="1"/>
</dbReference>
<protein>
    <recommendedName>
        <fullName evidence="4">NAB domain-containing protein</fullName>
    </recommendedName>
</protein>
<evidence type="ECO:0000313" key="6">
    <source>
        <dbReference type="Proteomes" id="UP001642360"/>
    </source>
</evidence>
<comment type="similarity">
    <text evidence="2">Belongs to the NET family.</text>
</comment>
<feature type="region of interest" description="Disordered" evidence="3">
    <location>
        <begin position="1"/>
        <end position="23"/>
    </location>
</feature>
<feature type="region of interest" description="Disordered" evidence="3">
    <location>
        <begin position="150"/>
        <end position="169"/>
    </location>
</feature>
<reference evidence="5 6" key="1">
    <citation type="submission" date="2024-02" db="EMBL/GenBank/DDBJ databases">
        <authorList>
            <person name="Vignale AGUSTIN F."/>
            <person name="Sosa J E."/>
            <person name="Modenutti C."/>
        </authorList>
    </citation>
    <scope>NUCLEOTIDE SEQUENCE [LARGE SCALE GENOMIC DNA]</scope>
</reference>
<evidence type="ECO:0000256" key="2">
    <source>
        <dbReference type="ARBA" id="ARBA00038006"/>
    </source>
</evidence>
<organism evidence="5 6">
    <name type="scientific">Ilex paraguariensis</name>
    <name type="common">yerba mate</name>
    <dbReference type="NCBI Taxonomy" id="185542"/>
    <lineage>
        <taxon>Eukaryota</taxon>
        <taxon>Viridiplantae</taxon>
        <taxon>Streptophyta</taxon>
        <taxon>Embryophyta</taxon>
        <taxon>Tracheophyta</taxon>
        <taxon>Spermatophyta</taxon>
        <taxon>Magnoliopsida</taxon>
        <taxon>eudicotyledons</taxon>
        <taxon>Gunneridae</taxon>
        <taxon>Pentapetalae</taxon>
        <taxon>asterids</taxon>
        <taxon>campanulids</taxon>
        <taxon>Aquifoliales</taxon>
        <taxon>Aquifoliaceae</taxon>
        <taxon>Ilex</taxon>
    </lineage>
</organism>
<keyword evidence="1" id="KW-0175">Coiled coil</keyword>
<dbReference type="PROSITE" id="PS51774">
    <property type="entry name" value="NAB"/>
    <property type="match status" value="1"/>
</dbReference>
<sequence>MRKRDRRREVQKERAVQAKESKAINPHETTSLCPKGYFVFSVQRPLGRQVLLFPDHNNTCPMENQRISGSWGSGRWDLRHLLQQSHWHCLKKTLLDVDEKVKTMLKLIEQDSNSLEGSEIYYQRRPEFRRLFEELSQSYWSFARKFDQLKSKSTHGPSPALLSSVSRPREIQNQTKGIQSFDDSSLMARYSYSQSFAGDPDDEYDIASSKSLNKLPLELMPTELHNTSSEHQKSKSFPNKDDFAKKLNGSKLDRNMAGDWPPGIVDCEIPWSELKIQVMNLMEENLRQQEELVRRNNNKREIIKELQFQMRLVMGENRALPGCLRCSKIHVKHKPSQISRLKSLIMRRLWVDSP</sequence>
<dbReference type="EMBL" id="CAUOFW020004547">
    <property type="protein sequence ID" value="CAK9166148.1"/>
    <property type="molecule type" value="Genomic_DNA"/>
</dbReference>